<name>A0ABS9KQ20_9BACT</name>
<dbReference type="EMBL" id="JAKLTR010000004">
    <property type="protein sequence ID" value="MCG2614421.1"/>
    <property type="molecule type" value="Genomic_DNA"/>
</dbReference>
<sequence>MSLTNITDLMNIKYTQSFLDKLEAIPEEAGYVLRYERGTFQSGYCILEQKKVVVLNKFLQVEGRVNTLIDLIPQLDIHADFLPEDGRKLHAEIMANLAIMESKEAEEAKEREREGDKTEENGEQPS</sequence>
<accession>A0ABS9KQ20</accession>
<proteinExistence type="predicted"/>
<dbReference type="RefSeq" id="WP_237870807.1">
    <property type="nucleotide sequence ID" value="NZ_JAKLTR010000004.1"/>
</dbReference>
<protein>
    <submittedName>
        <fullName evidence="2">Uncharacterized protein</fullName>
    </submittedName>
</protein>
<feature type="region of interest" description="Disordered" evidence="1">
    <location>
        <begin position="102"/>
        <end position="126"/>
    </location>
</feature>
<evidence type="ECO:0000313" key="3">
    <source>
        <dbReference type="Proteomes" id="UP001165367"/>
    </source>
</evidence>
<dbReference type="Proteomes" id="UP001165367">
    <property type="component" value="Unassembled WGS sequence"/>
</dbReference>
<keyword evidence="3" id="KW-1185">Reference proteome</keyword>
<evidence type="ECO:0000313" key="2">
    <source>
        <dbReference type="EMBL" id="MCG2614421.1"/>
    </source>
</evidence>
<feature type="compositionally biased region" description="Basic and acidic residues" evidence="1">
    <location>
        <begin position="102"/>
        <end position="120"/>
    </location>
</feature>
<evidence type="ECO:0000256" key="1">
    <source>
        <dbReference type="SAM" id="MobiDB-lite"/>
    </source>
</evidence>
<gene>
    <name evidence="2" type="ORF">LZZ85_09025</name>
</gene>
<comment type="caution">
    <text evidence="2">The sequence shown here is derived from an EMBL/GenBank/DDBJ whole genome shotgun (WGS) entry which is preliminary data.</text>
</comment>
<reference evidence="2" key="1">
    <citation type="submission" date="2022-01" db="EMBL/GenBank/DDBJ databases">
        <authorList>
            <person name="Jo J.-H."/>
            <person name="Im W.-T."/>
        </authorList>
    </citation>
    <scope>NUCLEOTIDE SEQUENCE</scope>
    <source>
        <strain evidence="2">NA20</strain>
    </source>
</reference>
<organism evidence="2 3">
    <name type="scientific">Terrimonas ginsenosidimutans</name>
    <dbReference type="NCBI Taxonomy" id="2908004"/>
    <lineage>
        <taxon>Bacteria</taxon>
        <taxon>Pseudomonadati</taxon>
        <taxon>Bacteroidota</taxon>
        <taxon>Chitinophagia</taxon>
        <taxon>Chitinophagales</taxon>
        <taxon>Chitinophagaceae</taxon>
        <taxon>Terrimonas</taxon>
    </lineage>
</organism>